<evidence type="ECO:0000313" key="2">
    <source>
        <dbReference type="Proteomes" id="UP001149140"/>
    </source>
</evidence>
<gene>
    <name evidence="1" type="ORF">OM076_28670</name>
</gene>
<dbReference type="AlphaFoldDB" id="A0A9X3S8B5"/>
<dbReference type="Proteomes" id="UP001149140">
    <property type="component" value="Unassembled WGS sequence"/>
</dbReference>
<comment type="caution">
    <text evidence="1">The sequence shown here is derived from an EMBL/GenBank/DDBJ whole genome shotgun (WGS) entry which is preliminary data.</text>
</comment>
<evidence type="ECO:0000313" key="1">
    <source>
        <dbReference type="EMBL" id="MDA0164278.1"/>
    </source>
</evidence>
<organism evidence="1 2">
    <name type="scientific">Solirubrobacter ginsenosidimutans</name>
    <dbReference type="NCBI Taxonomy" id="490573"/>
    <lineage>
        <taxon>Bacteria</taxon>
        <taxon>Bacillati</taxon>
        <taxon>Actinomycetota</taxon>
        <taxon>Thermoleophilia</taxon>
        <taxon>Solirubrobacterales</taxon>
        <taxon>Solirubrobacteraceae</taxon>
        <taxon>Solirubrobacter</taxon>
    </lineage>
</organism>
<keyword evidence="2" id="KW-1185">Reference proteome</keyword>
<dbReference type="RefSeq" id="WP_270043529.1">
    <property type="nucleotide sequence ID" value="NZ_JAPDOD010000032.1"/>
</dbReference>
<protein>
    <submittedName>
        <fullName evidence="1">Uncharacterized protein</fullName>
    </submittedName>
</protein>
<sequence length="76" mass="8333">MPAATVEVAAGLQQPDQRLLTQVLARQPMLSPRERTMDHRAVAAGELGERDTVAINHTRHEHGIAERPKQHGAVIP</sequence>
<reference evidence="1" key="1">
    <citation type="submission" date="2022-10" db="EMBL/GenBank/DDBJ databases">
        <title>The WGS of Solirubrobacter ginsenosidimutans DSM 21036.</title>
        <authorList>
            <person name="Jiang Z."/>
        </authorList>
    </citation>
    <scope>NUCLEOTIDE SEQUENCE</scope>
    <source>
        <strain evidence="1">DSM 21036</strain>
    </source>
</reference>
<name>A0A9X3S8B5_9ACTN</name>
<accession>A0A9X3S8B5</accession>
<proteinExistence type="predicted"/>
<dbReference type="EMBL" id="JAPDOD010000032">
    <property type="protein sequence ID" value="MDA0164278.1"/>
    <property type="molecule type" value="Genomic_DNA"/>
</dbReference>